<evidence type="ECO:0000256" key="8">
    <source>
        <dbReference type="NCBIfam" id="TIGR00234"/>
    </source>
</evidence>
<dbReference type="InterPro" id="IPR001412">
    <property type="entry name" value="aa-tRNA-synth_I_CS"/>
</dbReference>
<dbReference type="InterPro" id="IPR002307">
    <property type="entry name" value="Tyr-tRNA-ligase"/>
</dbReference>
<dbReference type="SUPFAM" id="SSF55174">
    <property type="entry name" value="Alpha-L RNA-binding motif"/>
    <property type="match status" value="1"/>
</dbReference>
<dbReference type="AlphaFoldDB" id="A0A1F6VEM8"/>
<dbReference type="EC" id="6.1.1.1" evidence="1 8"/>
<comment type="caution">
    <text evidence="10">The sequence shown here is derived from an EMBL/GenBank/DDBJ whole genome shotgun (WGS) entry which is preliminary data.</text>
</comment>
<dbReference type="Pfam" id="PF00579">
    <property type="entry name" value="tRNA-synt_1b"/>
    <property type="match status" value="1"/>
</dbReference>
<dbReference type="SUPFAM" id="SSF52374">
    <property type="entry name" value="Nucleotidylyl transferase"/>
    <property type="match status" value="1"/>
</dbReference>
<evidence type="ECO:0000256" key="9">
    <source>
        <dbReference type="RuleBase" id="RU363036"/>
    </source>
</evidence>
<comment type="catalytic activity">
    <reaction evidence="7">
        <text>tRNA(Tyr) + L-tyrosine + ATP = L-tyrosyl-tRNA(Tyr) + AMP + diphosphate + H(+)</text>
        <dbReference type="Rhea" id="RHEA:10220"/>
        <dbReference type="Rhea" id="RHEA-COMP:9706"/>
        <dbReference type="Rhea" id="RHEA-COMP:9707"/>
        <dbReference type="ChEBI" id="CHEBI:15378"/>
        <dbReference type="ChEBI" id="CHEBI:30616"/>
        <dbReference type="ChEBI" id="CHEBI:33019"/>
        <dbReference type="ChEBI" id="CHEBI:58315"/>
        <dbReference type="ChEBI" id="CHEBI:78442"/>
        <dbReference type="ChEBI" id="CHEBI:78536"/>
        <dbReference type="ChEBI" id="CHEBI:456215"/>
        <dbReference type="EC" id="6.1.1.1"/>
    </reaction>
</comment>
<organism evidence="10 11">
    <name type="scientific">Candidatus Nomurabacteria bacterium RIFCSPHIGHO2_01_FULL_42_15</name>
    <dbReference type="NCBI Taxonomy" id="1801742"/>
    <lineage>
        <taxon>Bacteria</taxon>
        <taxon>Candidatus Nomuraibacteriota</taxon>
    </lineage>
</organism>
<dbReference type="Proteomes" id="UP000178235">
    <property type="component" value="Unassembled WGS sequence"/>
</dbReference>
<dbReference type="PROSITE" id="PS00178">
    <property type="entry name" value="AA_TRNA_LIGASE_I"/>
    <property type="match status" value="1"/>
</dbReference>
<keyword evidence="4 9" id="KW-0067">ATP-binding</keyword>
<dbReference type="PANTHER" id="PTHR11766">
    <property type="entry name" value="TYROSYL-TRNA SYNTHETASE"/>
    <property type="match status" value="1"/>
</dbReference>
<dbReference type="Gene3D" id="3.10.290.10">
    <property type="entry name" value="RNA-binding S4 domain"/>
    <property type="match status" value="1"/>
</dbReference>
<evidence type="ECO:0000256" key="4">
    <source>
        <dbReference type="ARBA" id="ARBA00022840"/>
    </source>
</evidence>
<evidence type="ECO:0000256" key="6">
    <source>
        <dbReference type="ARBA" id="ARBA00023146"/>
    </source>
</evidence>
<evidence type="ECO:0000313" key="10">
    <source>
        <dbReference type="EMBL" id="OGI68101.1"/>
    </source>
</evidence>
<keyword evidence="2 9" id="KW-0436">Ligase</keyword>
<accession>A0A1F6VEM8</accession>
<sequence length="393" mass="44768">MKVITDEKKIDELLTRGVENVYPNKEALKKVLMSGRKIKLYLGIDPTGGILHLGHLVQFLKLKKFQDLGHEVVILIGDFTAQIGDPTDKQTTRKPLTHKQVVENAKGYKKQISKILDLKKLNMNFVHNAKWTNKLSPEDMLELASNFTVSNLLSRSMFQERLNTGREVHVHEFLYPIFQAYDAVTMDVDLQIGGNDQMFNMLAGRDLMRRKKHKEMFVLTTKLLVDPTGKKMGKTEGNMITLNDSANNIFGKIMSWPDSMIASGFEIFTGWDLNTLQIDSPRDQKMKLAHEVVKICQGEQAAREAEENFINTFQKKEIPVEMEEIKGQEGELVSEVLVKNKILSSKGEWRRLCEGNGVHDLEKNETIADQNLKIDGNLTLKIGKKRFIKITAK</sequence>
<proteinExistence type="inferred from homology"/>
<dbReference type="InterPro" id="IPR024088">
    <property type="entry name" value="Tyr-tRNA-ligase_bac-type"/>
</dbReference>
<dbReference type="InterPro" id="IPR036986">
    <property type="entry name" value="S4_RNA-bd_sf"/>
</dbReference>
<keyword evidence="5 9" id="KW-0648">Protein biosynthesis</keyword>
<dbReference type="GO" id="GO:0003723">
    <property type="term" value="F:RNA binding"/>
    <property type="evidence" value="ECO:0007669"/>
    <property type="project" value="InterPro"/>
</dbReference>
<protein>
    <recommendedName>
        <fullName evidence="1 8">Tyrosine--tRNA ligase</fullName>
        <ecNumber evidence="1 8">6.1.1.1</ecNumber>
    </recommendedName>
</protein>
<dbReference type="InterPro" id="IPR002305">
    <property type="entry name" value="aa-tRNA-synth_Ic"/>
</dbReference>
<evidence type="ECO:0000256" key="5">
    <source>
        <dbReference type="ARBA" id="ARBA00022917"/>
    </source>
</evidence>
<dbReference type="InterPro" id="IPR014729">
    <property type="entry name" value="Rossmann-like_a/b/a_fold"/>
</dbReference>
<evidence type="ECO:0000313" key="11">
    <source>
        <dbReference type="Proteomes" id="UP000178235"/>
    </source>
</evidence>
<evidence type="ECO:0000256" key="3">
    <source>
        <dbReference type="ARBA" id="ARBA00022741"/>
    </source>
</evidence>
<keyword evidence="6 9" id="KW-0030">Aminoacyl-tRNA synthetase</keyword>
<dbReference type="GO" id="GO:0005829">
    <property type="term" value="C:cytosol"/>
    <property type="evidence" value="ECO:0007669"/>
    <property type="project" value="TreeGrafter"/>
</dbReference>
<evidence type="ECO:0000256" key="7">
    <source>
        <dbReference type="ARBA" id="ARBA00048248"/>
    </source>
</evidence>
<dbReference type="GO" id="GO:0006437">
    <property type="term" value="P:tyrosyl-tRNA aminoacylation"/>
    <property type="evidence" value="ECO:0007669"/>
    <property type="project" value="UniProtKB-UniRule"/>
</dbReference>
<dbReference type="GO" id="GO:0005524">
    <property type="term" value="F:ATP binding"/>
    <property type="evidence" value="ECO:0007669"/>
    <property type="project" value="UniProtKB-KW"/>
</dbReference>
<dbReference type="Gene3D" id="1.10.240.10">
    <property type="entry name" value="Tyrosyl-Transfer RNA Synthetase"/>
    <property type="match status" value="1"/>
</dbReference>
<comment type="similarity">
    <text evidence="9">Belongs to the class-I aminoacyl-tRNA synthetase family.</text>
</comment>
<reference evidence="10 11" key="1">
    <citation type="journal article" date="2016" name="Nat. Commun.">
        <title>Thousands of microbial genomes shed light on interconnected biogeochemical processes in an aquifer system.</title>
        <authorList>
            <person name="Anantharaman K."/>
            <person name="Brown C.T."/>
            <person name="Hug L.A."/>
            <person name="Sharon I."/>
            <person name="Castelle C.J."/>
            <person name="Probst A.J."/>
            <person name="Thomas B.C."/>
            <person name="Singh A."/>
            <person name="Wilkins M.J."/>
            <person name="Karaoz U."/>
            <person name="Brodie E.L."/>
            <person name="Williams K.H."/>
            <person name="Hubbard S.S."/>
            <person name="Banfield J.F."/>
        </authorList>
    </citation>
    <scope>NUCLEOTIDE SEQUENCE [LARGE SCALE GENOMIC DNA]</scope>
</reference>
<evidence type="ECO:0000256" key="1">
    <source>
        <dbReference type="ARBA" id="ARBA00013160"/>
    </source>
</evidence>
<evidence type="ECO:0000256" key="2">
    <source>
        <dbReference type="ARBA" id="ARBA00022598"/>
    </source>
</evidence>
<dbReference type="GO" id="GO:0004831">
    <property type="term" value="F:tyrosine-tRNA ligase activity"/>
    <property type="evidence" value="ECO:0007669"/>
    <property type="project" value="UniProtKB-UniRule"/>
</dbReference>
<keyword evidence="3 9" id="KW-0547">Nucleotide-binding</keyword>
<dbReference type="CDD" id="cd00805">
    <property type="entry name" value="TyrRS_core"/>
    <property type="match status" value="1"/>
</dbReference>
<gene>
    <name evidence="10" type="ORF">A2738_02860</name>
</gene>
<dbReference type="PRINTS" id="PR01040">
    <property type="entry name" value="TRNASYNTHTYR"/>
</dbReference>
<name>A0A1F6VEM8_9BACT</name>
<dbReference type="PANTHER" id="PTHR11766:SF1">
    <property type="entry name" value="TYROSINE--TRNA LIGASE"/>
    <property type="match status" value="1"/>
</dbReference>
<dbReference type="Gene3D" id="3.40.50.620">
    <property type="entry name" value="HUPs"/>
    <property type="match status" value="1"/>
</dbReference>
<dbReference type="EMBL" id="MFTS01000005">
    <property type="protein sequence ID" value="OGI68101.1"/>
    <property type="molecule type" value="Genomic_DNA"/>
</dbReference>
<dbReference type="NCBIfam" id="TIGR00234">
    <property type="entry name" value="tyrS"/>
    <property type="match status" value="1"/>
</dbReference>